<gene>
    <name evidence="1" type="ORF">MSG28_000718</name>
</gene>
<organism evidence="1 2">
    <name type="scientific">Choristoneura fumiferana</name>
    <name type="common">Spruce budworm moth</name>
    <name type="synonym">Archips fumiferana</name>
    <dbReference type="NCBI Taxonomy" id="7141"/>
    <lineage>
        <taxon>Eukaryota</taxon>
        <taxon>Metazoa</taxon>
        <taxon>Ecdysozoa</taxon>
        <taxon>Arthropoda</taxon>
        <taxon>Hexapoda</taxon>
        <taxon>Insecta</taxon>
        <taxon>Pterygota</taxon>
        <taxon>Neoptera</taxon>
        <taxon>Endopterygota</taxon>
        <taxon>Lepidoptera</taxon>
        <taxon>Glossata</taxon>
        <taxon>Ditrysia</taxon>
        <taxon>Tortricoidea</taxon>
        <taxon>Tortricidae</taxon>
        <taxon>Tortricinae</taxon>
        <taxon>Choristoneura</taxon>
    </lineage>
</organism>
<name>A0ACC0K235_CHOFU</name>
<dbReference type="EMBL" id="CM046131">
    <property type="protein sequence ID" value="KAI8430443.1"/>
    <property type="molecule type" value="Genomic_DNA"/>
</dbReference>
<comment type="caution">
    <text evidence="1">The sequence shown here is derived from an EMBL/GenBank/DDBJ whole genome shotgun (WGS) entry which is preliminary data.</text>
</comment>
<dbReference type="Proteomes" id="UP001064048">
    <property type="component" value="Chromosome Z"/>
</dbReference>
<reference evidence="1 2" key="1">
    <citation type="journal article" date="2022" name="Genome Biol. Evol.">
        <title>The Spruce Budworm Genome: Reconstructing the Evolutionary History of Antifreeze Proteins.</title>
        <authorList>
            <person name="Beliveau C."/>
            <person name="Gagne P."/>
            <person name="Picq S."/>
            <person name="Vernygora O."/>
            <person name="Keeling C.I."/>
            <person name="Pinkney K."/>
            <person name="Doucet D."/>
            <person name="Wen F."/>
            <person name="Johnston J.S."/>
            <person name="Maaroufi H."/>
            <person name="Boyle B."/>
            <person name="Laroche J."/>
            <person name="Dewar K."/>
            <person name="Juretic N."/>
            <person name="Blackburn G."/>
            <person name="Nisole A."/>
            <person name="Brunet B."/>
            <person name="Brandao M."/>
            <person name="Lumley L."/>
            <person name="Duan J."/>
            <person name="Quan G."/>
            <person name="Lucarotti C.J."/>
            <person name="Roe A.D."/>
            <person name="Sperling F.A.H."/>
            <person name="Levesque R.C."/>
            <person name="Cusson M."/>
        </authorList>
    </citation>
    <scope>NUCLEOTIDE SEQUENCE [LARGE SCALE GENOMIC DNA]</scope>
    <source>
        <strain evidence="1">Glfc:IPQL:Cfum</strain>
    </source>
</reference>
<evidence type="ECO:0000313" key="1">
    <source>
        <dbReference type="EMBL" id="KAI8430443.1"/>
    </source>
</evidence>
<evidence type="ECO:0000313" key="2">
    <source>
        <dbReference type="Proteomes" id="UP001064048"/>
    </source>
</evidence>
<proteinExistence type="predicted"/>
<keyword evidence="2" id="KW-1185">Reference proteome</keyword>
<protein>
    <submittedName>
        <fullName evidence="1">Uncharacterized protein</fullName>
    </submittedName>
</protein>
<sequence>MAELETLNPDVQVETIEFISKIDVELDIKKEIEVRIKPEPQECVTCSNRGRDGHDIYSTNTASGASLHDFLYKFTRVDISSTENCPKYMCKTCFELINVLEAAEQEYIKLKQTFEEIISRNPLFDQLRQPIELSSVKTEVFDEIYNSRARDNGADSEDEPLAITKKKRHRKPEKTKKKSVTKSATKRQPRNTENNDSWQCNVCGKQGGSGGAVAEAAHKLTVHTLVPAPVLQNVKTEDSTDGTQTPDYSNGFDTASDSLFKIELGDFDEDEDSDNYIPDDESTSEVTRKRSRIVSSKKRKRREDKVMHQCDQCDVKYSSLVRLQQHKRKHDDSKPPYICEVCGAHYKHKRACDIHVALHKGISDWKCEECNKLFPSKGALHRHNNIHTGKPNYQCDLCGKSFIHTSSFKMHKLSHSGVKPHACDVCGLALMTRSHLKRHKRVHSGEKRHECPICGKRFSERYNLVAHSKSHSSDGAPPSTPATPATPPPPRRRLFRCNFCQERFERRYMLERHVSVVHGRTLERPPPTPRNTMSKMLKAQAQARRSPTHSNETTTKEEPTNDSTDKLPSSSNAWTNAYVQEFGLRPEYQH</sequence>
<accession>A0ACC0K235</accession>